<comment type="caution">
    <text evidence="1">The sequence shown here is derived from an EMBL/GenBank/DDBJ whole genome shotgun (WGS) entry which is preliminary data.</text>
</comment>
<dbReference type="EMBL" id="JFFI01001676">
    <property type="protein sequence ID" value="KXH56067.1"/>
    <property type="molecule type" value="Genomic_DNA"/>
</dbReference>
<reference evidence="1 2" key="1">
    <citation type="submission" date="2014-02" db="EMBL/GenBank/DDBJ databases">
        <title>The genome sequence of Colletotrichum salicis CBS 607.94.</title>
        <authorList>
            <person name="Baroncelli R."/>
            <person name="Thon M.R."/>
        </authorList>
    </citation>
    <scope>NUCLEOTIDE SEQUENCE [LARGE SCALE GENOMIC DNA]</scope>
    <source>
        <strain evidence="1 2">CBS 607.94</strain>
    </source>
</reference>
<dbReference type="AlphaFoldDB" id="A0A135U6Q5"/>
<name>A0A135U6Q5_9PEZI</name>
<protein>
    <submittedName>
        <fullName evidence="1">Uncharacterized protein</fullName>
    </submittedName>
</protein>
<accession>A0A135U6Q5</accession>
<proteinExistence type="predicted"/>
<evidence type="ECO:0000313" key="1">
    <source>
        <dbReference type="EMBL" id="KXH56067.1"/>
    </source>
</evidence>
<dbReference type="Proteomes" id="UP000070121">
    <property type="component" value="Unassembled WGS sequence"/>
</dbReference>
<evidence type="ECO:0000313" key="2">
    <source>
        <dbReference type="Proteomes" id="UP000070121"/>
    </source>
</evidence>
<sequence length="225" mass="24860">MSPISVYSRRYLPRLSTRRGLDELRTYLFDAGGASTLNRRRVAHVCVYADEDLAVESPDVVDEYDSSPRNRAVATRAAVMLDDLVPRTPCTAADDSPVPIAFHRQGVFAHRRPPDVVDRAGPEAVNALVLVSTDQRVLQSRPVLQEEDGVDVPALPEVVAPDTPAVRLQAAIEDAPDAFRSPVGHRPLRRGDRKVDRPMARLPDLHPIRHHCCRAARSAGEDEDD</sequence>
<gene>
    <name evidence="1" type="ORF">CSAL01_11928</name>
</gene>
<organism evidence="1 2">
    <name type="scientific">Colletotrichum salicis</name>
    <dbReference type="NCBI Taxonomy" id="1209931"/>
    <lineage>
        <taxon>Eukaryota</taxon>
        <taxon>Fungi</taxon>
        <taxon>Dikarya</taxon>
        <taxon>Ascomycota</taxon>
        <taxon>Pezizomycotina</taxon>
        <taxon>Sordariomycetes</taxon>
        <taxon>Hypocreomycetidae</taxon>
        <taxon>Glomerellales</taxon>
        <taxon>Glomerellaceae</taxon>
        <taxon>Colletotrichum</taxon>
        <taxon>Colletotrichum acutatum species complex</taxon>
    </lineage>
</organism>
<keyword evidence="2" id="KW-1185">Reference proteome</keyword>